<comment type="caution">
    <text evidence="2">The sequence shown here is derived from an EMBL/GenBank/DDBJ whole genome shotgun (WGS) entry which is preliminary data.</text>
</comment>
<dbReference type="Gene3D" id="3.30.450.40">
    <property type="match status" value="1"/>
</dbReference>
<accession>A0AAE4AR94</accession>
<keyword evidence="3" id="KW-1185">Reference proteome</keyword>
<dbReference type="InterPro" id="IPR003018">
    <property type="entry name" value="GAF"/>
</dbReference>
<dbReference type="SUPFAM" id="SSF55781">
    <property type="entry name" value="GAF domain-like"/>
    <property type="match status" value="1"/>
</dbReference>
<feature type="domain" description="GAF" evidence="1">
    <location>
        <begin position="34"/>
        <end position="156"/>
    </location>
</feature>
<gene>
    <name evidence="2" type="ORF">J2S73_001388</name>
</gene>
<dbReference type="Proteomes" id="UP001229244">
    <property type="component" value="Unassembled WGS sequence"/>
</dbReference>
<evidence type="ECO:0000313" key="2">
    <source>
        <dbReference type="EMBL" id="MDQ0314951.1"/>
    </source>
</evidence>
<evidence type="ECO:0000259" key="1">
    <source>
        <dbReference type="Pfam" id="PF13185"/>
    </source>
</evidence>
<dbReference type="Pfam" id="PF13185">
    <property type="entry name" value="GAF_2"/>
    <property type="match status" value="1"/>
</dbReference>
<organism evidence="2 3">
    <name type="scientific">Amorphus orientalis</name>
    <dbReference type="NCBI Taxonomy" id="649198"/>
    <lineage>
        <taxon>Bacteria</taxon>
        <taxon>Pseudomonadati</taxon>
        <taxon>Pseudomonadota</taxon>
        <taxon>Alphaproteobacteria</taxon>
        <taxon>Hyphomicrobiales</taxon>
        <taxon>Amorphaceae</taxon>
        <taxon>Amorphus</taxon>
    </lineage>
</organism>
<name>A0AAE4AR94_9HYPH</name>
<proteinExistence type="predicted"/>
<evidence type="ECO:0000313" key="3">
    <source>
        <dbReference type="Proteomes" id="UP001229244"/>
    </source>
</evidence>
<dbReference type="InterPro" id="IPR029016">
    <property type="entry name" value="GAF-like_dom_sf"/>
</dbReference>
<sequence length="171" mass="18642">MTLQDYDPLVLSERLADALATPGQPVPTFQTADQIAAEYLGHRLFTILAFRAEAGEVERIYSSRPAEYPLLGRKKMGPTPWGDVVLKGGKPWFGASADDIRWAFPDHELILSLGCETILNAPVRFDGRTLGVISVLDAPQAYDASDLALVQFLAPALVPALLHSDSTHQET</sequence>
<dbReference type="EMBL" id="JAUSUL010000001">
    <property type="protein sequence ID" value="MDQ0314951.1"/>
    <property type="molecule type" value="Genomic_DNA"/>
</dbReference>
<dbReference type="AlphaFoldDB" id="A0AAE4AR94"/>
<protein>
    <submittedName>
        <fullName evidence="2">GAF domain-containing protein</fullName>
    </submittedName>
</protein>
<reference evidence="2" key="1">
    <citation type="submission" date="2023-07" db="EMBL/GenBank/DDBJ databases">
        <title>Genomic Encyclopedia of Type Strains, Phase IV (KMG-IV): sequencing the most valuable type-strain genomes for metagenomic binning, comparative biology and taxonomic classification.</title>
        <authorList>
            <person name="Goeker M."/>
        </authorList>
    </citation>
    <scope>NUCLEOTIDE SEQUENCE</scope>
    <source>
        <strain evidence="2">DSM 21202</strain>
    </source>
</reference>
<dbReference type="RefSeq" id="WP_306884735.1">
    <property type="nucleotide sequence ID" value="NZ_JAUSUL010000001.1"/>
</dbReference>